<dbReference type="InterPro" id="IPR029061">
    <property type="entry name" value="THDP-binding"/>
</dbReference>
<dbReference type="Proteomes" id="UP000503399">
    <property type="component" value="Chromosome"/>
</dbReference>
<evidence type="ECO:0000313" key="6">
    <source>
        <dbReference type="EMBL" id="CAB1130248.1"/>
    </source>
</evidence>
<comment type="similarity">
    <text evidence="4">Belongs to the BCKDHA family.</text>
</comment>
<keyword evidence="7" id="KW-1185">Reference proteome</keyword>
<dbReference type="EC" id="1.2.4.4" evidence="4"/>
<comment type="cofactor">
    <cofactor evidence="1 4">
        <name>thiamine diphosphate</name>
        <dbReference type="ChEBI" id="CHEBI:58937"/>
    </cofactor>
</comment>
<name>A0A6F8ZKC6_9FIRM</name>
<dbReference type="AlphaFoldDB" id="A0A6F8ZKC6"/>
<accession>A0A6F8ZKC6</accession>
<evidence type="ECO:0000256" key="2">
    <source>
        <dbReference type="ARBA" id="ARBA00023002"/>
    </source>
</evidence>
<comment type="catalytic activity">
    <reaction evidence="4">
        <text>N(6)-[(R)-lipoyl]-L-lysyl-[protein] + 3-methyl-2-oxobutanoate + H(+) = N(6)-[(R)-S(8)-2-methylpropanoyldihydrolipoyl]-L-lysyl-[protein] + CO2</text>
        <dbReference type="Rhea" id="RHEA:13457"/>
        <dbReference type="Rhea" id="RHEA-COMP:10474"/>
        <dbReference type="Rhea" id="RHEA-COMP:10497"/>
        <dbReference type="ChEBI" id="CHEBI:11851"/>
        <dbReference type="ChEBI" id="CHEBI:15378"/>
        <dbReference type="ChEBI" id="CHEBI:16526"/>
        <dbReference type="ChEBI" id="CHEBI:83099"/>
        <dbReference type="ChEBI" id="CHEBI:83142"/>
        <dbReference type="EC" id="1.2.4.4"/>
    </reaction>
</comment>
<proteinExistence type="inferred from homology"/>
<dbReference type="CDD" id="cd02000">
    <property type="entry name" value="TPP_E1_PDC_ADC_BCADC"/>
    <property type="match status" value="1"/>
</dbReference>
<dbReference type="InterPro" id="IPR001017">
    <property type="entry name" value="DH_E1"/>
</dbReference>
<dbReference type="SUPFAM" id="SSF52518">
    <property type="entry name" value="Thiamin diphosphate-binding fold (THDP-binding)"/>
    <property type="match status" value="1"/>
</dbReference>
<dbReference type="Pfam" id="PF00676">
    <property type="entry name" value="E1_dh"/>
    <property type="match status" value="1"/>
</dbReference>
<keyword evidence="3 4" id="KW-0786">Thiamine pyrophosphate</keyword>
<dbReference type="InterPro" id="IPR050771">
    <property type="entry name" value="Alpha-ketoacid_DH_E1_comp"/>
</dbReference>
<protein>
    <recommendedName>
        <fullName evidence="4">2-oxoisovalerate dehydrogenase subunit alpha</fullName>
        <ecNumber evidence="4">1.2.4.4</ecNumber>
    </recommendedName>
    <alternativeName>
        <fullName evidence="4">Branched-chain alpha-keto acid dehydrogenase E1 component alpha chain</fullName>
    </alternativeName>
</protein>
<comment type="function">
    <text evidence="4">The branched-chain alpha-keto dehydrogenase complex catalyzes the overall conversion of alpha-keto acids to acyl-CoA and CO(2). It contains multiple copies of three enzymatic components: branched-chain alpha-keto acid decarboxylase (E1), lipoamide acyltransferase (E2) and lipoamide dehydrogenase (E3).</text>
</comment>
<organism evidence="6 7">
    <name type="scientific">Candidatus Hydrogenisulfobacillus filiaventi</name>
    <dbReference type="NCBI Taxonomy" id="2707344"/>
    <lineage>
        <taxon>Bacteria</taxon>
        <taxon>Bacillati</taxon>
        <taxon>Bacillota</taxon>
        <taxon>Clostridia</taxon>
        <taxon>Eubacteriales</taxon>
        <taxon>Clostridiales Family XVII. Incertae Sedis</taxon>
        <taxon>Candidatus Hydrogenisulfobacillus</taxon>
    </lineage>
</organism>
<feature type="domain" description="Dehydrogenase E1 component" evidence="5">
    <location>
        <begin position="23"/>
        <end position="321"/>
    </location>
</feature>
<evidence type="ECO:0000259" key="5">
    <source>
        <dbReference type="Pfam" id="PF00676"/>
    </source>
</evidence>
<dbReference type="PANTHER" id="PTHR43380:SF1">
    <property type="entry name" value="2-OXOISOVALERATE DEHYDROGENASE SUBUNIT ALPHA, MITOCHONDRIAL"/>
    <property type="match status" value="1"/>
</dbReference>
<evidence type="ECO:0000256" key="3">
    <source>
        <dbReference type="ARBA" id="ARBA00023052"/>
    </source>
</evidence>
<dbReference type="GO" id="GO:0003863">
    <property type="term" value="F:branched-chain 2-oxo acid dehydrogenase activity"/>
    <property type="evidence" value="ECO:0007669"/>
    <property type="project" value="UniProtKB-EC"/>
</dbReference>
<evidence type="ECO:0000313" key="7">
    <source>
        <dbReference type="Proteomes" id="UP000503399"/>
    </source>
</evidence>
<reference evidence="6 7" key="1">
    <citation type="submission" date="2020-02" db="EMBL/GenBank/DDBJ databases">
        <authorList>
            <person name="Hogendoorn C."/>
        </authorList>
    </citation>
    <scope>NUCLEOTIDE SEQUENCE [LARGE SCALE GENOMIC DNA]</scope>
    <source>
        <strain evidence="6">R501</strain>
    </source>
</reference>
<keyword evidence="2 4" id="KW-0560">Oxidoreductase</keyword>
<dbReference type="Gene3D" id="3.40.50.970">
    <property type="match status" value="1"/>
</dbReference>
<dbReference type="EMBL" id="LR778114">
    <property type="protein sequence ID" value="CAB1130248.1"/>
    <property type="molecule type" value="Genomic_DNA"/>
</dbReference>
<evidence type="ECO:0000256" key="4">
    <source>
        <dbReference type="RuleBase" id="RU365014"/>
    </source>
</evidence>
<dbReference type="GO" id="GO:0009083">
    <property type="term" value="P:branched-chain amino acid catabolic process"/>
    <property type="evidence" value="ECO:0007669"/>
    <property type="project" value="TreeGrafter"/>
</dbReference>
<evidence type="ECO:0000256" key="1">
    <source>
        <dbReference type="ARBA" id="ARBA00001964"/>
    </source>
</evidence>
<dbReference type="KEGG" id="hfv:R50_2759"/>
<dbReference type="PANTHER" id="PTHR43380">
    <property type="entry name" value="2-OXOISOVALERATE DEHYDROGENASE SUBUNIT ALPHA, MITOCHONDRIAL"/>
    <property type="match status" value="1"/>
</dbReference>
<gene>
    <name evidence="6" type="primary">bkdAA</name>
    <name evidence="6" type="ORF">R50_2759</name>
</gene>
<sequence>MSTSLTVHGLGIDATRIRTMYYYMVLSRAIDDRAWILARQGVAPFVITGHGQEGGQAGVAAALDPAVDWITPYYRDMVIVLMWGVSPREVMLGTLARAADPASGGRQMPNHWGSRRRRILSGSSPVTTQVTHAAGLAWALKLQHRPGVVATFLGDGSTNQGEFHEALNWASVFRLPLLVVVENNGWAISVPQSKSMAVEDIAVRAAGYGIPGVVVQGIDPLGVYQATAEARRRALAGEGPTLIEIKTHRLTAHSSDDDDRVYKSAALREQEKAADPIPRFREWMEGQGLWDGQQEEELRRRVQAEVDDATSYALAAAQPDPATLYDHVYAD</sequence>